<name>A0ABU2S6I1_9ACTN</name>
<evidence type="ECO:0008006" key="4">
    <source>
        <dbReference type="Google" id="ProtNLM"/>
    </source>
</evidence>
<evidence type="ECO:0000313" key="3">
    <source>
        <dbReference type="Proteomes" id="UP001183615"/>
    </source>
</evidence>
<dbReference type="RefSeq" id="WP_311618839.1">
    <property type="nucleotide sequence ID" value="NZ_JAVREV010000010.1"/>
</dbReference>
<evidence type="ECO:0000256" key="1">
    <source>
        <dbReference type="SAM" id="MobiDB-lite"/>
    </source>
</evidence>
<comment type="caution">
    <text evidence="2">The sequence shown here is derived from an EMBL/GenBank/DDBJ whole genome shotgun (WGS) entry which is preliminary data.</text>
</comment>
<feature type="region of interest" description="Disordered" evidence="1">
    <location>
        <begin position="1"/>
        <end position="29"/>
    </location>
</feature>
<gene>
    <name evidence="2" type="ORF">RM779_18500</name>
</gene>
<dbReference type="EMBL" id="JAVREV010000010">
    <property type="protein sequence ID" value="MDT0444576.1"/>
    <property type="molecule type" value="Genomic_DNA"/>
</dbReference>
<keyword evidence="3" id="KW-1185">Reference proteome</keyword>
<protein>
    <recommendedName>
        <fullName evidence="4">Lipoprotein</fullName>
    </recommendedName>
</protein>
<sequence length="184" mass="20050">MPTSPKPREIPTPPRPPETRDGYDACGGDPFDAGAVVAYSPDGPAWSGPGPHPAVLFRPGSIPEVEVPQLPQEWSPSVPYGFTQLVVCEYSDDEFEGEKVGDCSYLGGAPYGDRDPEVFSERYIYRVFEAKTGELVAEFSLDGTTSVDESCPETSYAPPSTYWQRVESDALEEELRPLVEGNAP</sequence>
<organism evidence="2 3">
    <name type="scientific">Streptomyces johnsoniae</name>
    <dbReference type="NCBI Taxonomy" id="3075532"/>
    <lineage>
        <taxon>Bacteria</taxon>
        <taxon>Bacillati</taxon>
        <taxon>Actinomycetota</taxon>
        <taxon>Actinomycetes</taxon>
        <taxon>Kitasatosporales</taxon>
        <taxon>Streptomycetaceae</taxon>
        <taxon>Streptomyces</taxon>
    </lineage>
</organism>
<proteinExistence type="predicted"/>
<evidence type="ECO:0000313" key="2">
    <source>
        <dbReference type="EMBL" id="MDT0444576.1"/>
    </source>
</evidence>
<accession>A0ABU2S6I1</accession>
<reference evidence="3" key="1">
    <citation type="submission" date="2023-07" db="EMBL/GenBank/DDBJ databases">
        <title>30 novel species of actinomycetes from the DSMZ collection.</title>
        <authorList>
            <person name="Nouioui I."/>
        </authorList>
    </citation>
    <scope>NUCLEOTIDE SEQUENCE [LARGE SCALE GENOMIC DNA]</scope>
    <source>
        <strain evidence="3">DSM 41886</strain>
    </source>
</reference>
<dbReference type="Proteomes" id="UP001183615">
    <property type="component" value="Unassembled WGS sequence"/>
</dbReference>